<dbReference type="PROSITE" id="PS51384">
    <property type="entry name" value="FAD_FR"/>
    <property type="match status" value="1"/>
</dbReference>
<evidence type="ECO:0000256" key="13">
    <source>
        <dbReference type="ARBA" id="ARBA00023063"/>
    </source>
</evidence>
<evidence type="ECO:0000256" key="10">
    <source>
        <dbReference type="ARBA" id="ARBA00022827"/>
    </source>
</evidence>
<dbReference type="GO" id="GO:0050464">
    <property type="term" value="F:nitrate reductase (NADPH) activity"/>
    <property type="evidence" value="ECO:0007669"/>
    <property type="project" value="UniProtKB-EC"/>
</dbReference>
<evidence type="ECO:0000256" key="15">
    <source>
        <dbReference type="ARBA" id="ARBA00049155"/>
    </source>
</evidence>
<dbReference type="InterPro" id="IPR005066">
    <property type="entry name" value="MoCF_OxRdtse_dimer"/>
</dbReference>
<keyword evidence="9 17" id="KW-0479">Metal-binding</keyword>
<proteinExistence type="inferred from homology"/>
<dbReference type="CDD" id="cd06183">
    <property type="entry name" value="cyt_b5_reduct_like"/>
    <property type="match status" value="1"/>
</dbReference>
<dbReference type="SMART" id="SM01117">
    <property type="entry name" value="Cyt-b5"/>
    <property type="match status" value="1"/>
</dbReference>
<dbReference type="OrthoDB" id="432685at2759"/>
<dbReference type="PANTHER" id="PTHR19372">
    <property type="entry name" value="SULFITE REDUCTASE"/>
    <property type="match status" value="1"/>
</dbReference>
<dbReference type="InterPro" id="IPR036374">
    <property type="entry name" value="OxRdtase_Mopterin-bd_sf"/>
</dbReference>
<dbReference type="InterPro" id="IPR000572">
    <property type="entry name" value="OxRdtase_Mopterin-bd_dom"/>
</dbReference>
<evidence type="ECO:0000256" key="16">
    <source>
        <dbReference type="PIRNR" id="PIRNR000233"/>
    </source>
</evidence>
<evidence type="ECO:0000256" key="17">
    <source>
        <dbReference type="PIRSR" id="PIRSR000233-1"/>
    </source>
</evidence>
<dbReference type="Pfam" id="PF00174">
    <property type="entry name" value="Oxidored_molyb"/>
    <property type="match status" value="1"/>
</dbReference>
<evidence type="ECO:0000313" key="22">
    <source>
        <dbReference type="Proteomes" id="UP000307440"/>
    </source>
</evidence>
<comment type="subunit">
    <text evidence="5">Homodimer.</text>
</comment>
<feature type="region of interest" description="Disordered" evidence="18">
    <location>
        <begin position="1"/>
        <end position="69"/>
    </location>
</feature>
<comment type="catalytic activity">
    <reaction evidence="15">
        <text>nitrite + NADP(+) + H2O = nitrate + NADPH + H(+)</text>
        <dbReference type="Rhea" id="RHEA:19061"/>
        <dbReference type="ChEBI" id="CHEBI:15377"/>
        <dbReference type="ChEBI" id="CHEBI:15378"/>
        <dbReference type="ChEBI" id="CHEBI:16301"/>
        <dbReference type="ChEBI" id="CHEBI:17632"/>
        <dbReference type="ChEBI" id="CHEBI:57783"/>
        <dbReference type="ChEBI" id="CHEBI:58349"/>
        <dbReference type="EC" id="1.7.1.3"/>
    </reaction>
</comment>
<dbReference type="PROSITE" id="PS00191">
    <property type="entry name" value="CYTOCHROME_B5_1"/>
    <property type="match status" value="1"/>
</dbReference>
<keyword evidence="10" id="KW-0274">FAD</keyword>
<dbReference type="GO" id="GO:0030151">
    <property type="term" value="F:molybdenum ion binding"/>
    <property type="evidence" value="ECO:0007669"/>
    <property type="project" value="InterPro"/>
</dbReference>
<dbReference type="InterPro" id="IPR018506">
    <property type="entry name" value="Cyt_B5_heme-BS"/>
</dbReference>
<dbReference type="PIRSF" id="PIRSF000233">
    <property type="entry name" value="Nitr_rd_NADH"/>
    <property type="match status" value="1"/>
</dbReference>
<dbReference type="InterPro" id="IPR017938">
    <property type="entry name" value="Riboflavin_synthase-like_b-brl"/>
</dbReference>
<dbReference type="Pfam" id="PF03404">
    <property type="entry name" value="Mo-co_dimer"/>
    <property type="match status" value="1"/>
</dbReference>
<dbReference type="Pfam" id="PF00173">
    <property type="entry name" value="Cyt-b5"/>
    <property type="match status" value="1"/>
</dbReference>
<dbReference type="Pfam" id="PF00970">
    <property type="entry name" value="FAD_binding_6"/>
    <property type="match status" value="1"/>
</dbReference>
<keyword evidence="11" id="KW-0560">Oxidoreductase</keyword>
<evidence type="ECO:0000256" key="6">
    <source>
        <dbReference type="ARBA" id="ARBA00022505"/>
    </source>
</evidence>
<dbReference type="GO" id="GO:0043546">
    <property type="term" value="F:molybdopterin cofactor binding"/>
    <property type="evidence" value="ECO:0007669"/>
    <property type="project" value="InterPro"/>
</dbReference>
<dbReference type="GO" id="GO:0042128">
    <property type="term" value="P:nitrate assimilation"/>
    <property type="evidence" value="ECO:0007669"/>
    <property type="project" value="UniProtKB-KW"/>
</dbReference>
<keyword evidence="12" id="KW-0408">Iron</keyword>
<evidence type="ECO:0000256" key="5">
    <source>
        <dbReference type="ARBA" id="ARBA00011738"/>
    </source>
</evidence>
<keyword evidence="14" id="KW-1015">Disulfide bond</keyword>
<dbReference type="EMBL" id="ML210280">
    <property type="protein sequence ID" value="TFK21048.1"/>
    <property type="molecule type" value="Genomic_DNA"/>
</dbReference>
<comment type="similarity">
    <text evidence="4 16">Belongs to the nitrate reductase family.</text>
</comment>
<dbReference type="InterPro" id="IPR014756">
    <property type="entry name" value="Ig_E-set"/>
</dbReference>
<dbReference type="InterPro" id="IPR036400">
    <property type="entry name" value="Cyt_B5-like_heme/steroid_sf"/>
</dbReference>
<feature type="domain" description="FAD-binding FR-type" evidence="20">
    <location>
        <begin position="646"/>
        <end position="766"/>
    </location>
</feature>
<keyword evidence="8" id="KW-0285">Flavoprotein</keyword>
<evidence type="ECO:0000256" key="18">
    <source>
        <dbReference type="SAM" id="MobiDB-lite"/>
    </source>
</evidence>
<evidence type="ECO:0000256" key="8">
    <source>
        <dbReference type="ARBA" id="ARBA00022630"/>
    </source>
</evidence>
<dbReference type="SUPFAM" id="SSF52343">
    <property type="entry name" value="Ferredoxin reductase-like, C-terminal NADP-linked domain"/>
    <property type="match status" value="1"/>
</dbReference>
<dbReference type="Pfam" id="PF00175">
    <property type="entry name" value="NAD_binding_1"/>
    <property type="match status" value="1"/>
</dbReference>
<dbReference type="InterPro" id="IPR008333">
    <property type="entry name" value="Cbr1-like_FAD-bd_dom"/>
</dbReference>
<keyword evidence="13 16" id="KW-0534">Nitrate assimilation</keyword>
<evidence type="ECO:0000256" key="11">
    <source>
        <dbReference type="ARBA" id="ARBA00023002"/>
    </source>
</evidence>
<name>A0A5C3KYM7_COPMA</name>
<dbReference type="PRINTS" id="PR00407">
    <property type="entry name" value="EUMOPTERIN"/>
</dbReference>
<protein>
    <recommendedName>
        <fullName evidence="16">Nitrate reductase</fullName>
    </recommendedName>
</protein>
<evidence type="ECO:0000256" key="3">
    <source>
        <dbReference type="ARBA" id="ARBA00003838"/>
    </source>
</evidence>
<feature type="domain" description="Cytochrome b5 heme-binding" evidence="19">
    <location>
        <begin position="548"/>
        <end position="623"/>
    </location>
</feature>
<dbReference type="PRINTS" id="PR00406">
    <property type="entry name" value="CYTB5RDTASE"/>
</dbReference>
<evidence type="ECO:0000256" key="4">
    <source>
        <dbReference type="ARBA" id="ARBA00006253"/>
    </source>
</evidence>
<keyword evidence="22" id="KW-1185">Reference proteome</keyword>
<dbReference type="PROSITE" id="PS50255">
    <property type="entry name" value="CYTOCHROME_B5_2"/>
    <property type="match status" value="1"/>
</dbReference>
<dbReference type="PRINTS" id="PR00363">
    <property type="entry name" value="CYTOCHROMEB5"/>
</dbReference>
<dbReference type="STRING" id="230819.A0A5C3KYM7"/>
<dbReference type="PANTHER" id="PTHR19372:SF7">
    <property type="entry name" value="SULFITE OXIDASE, MITOCHONDRIAL"/>
    <property type="match status" value="1"/>
</dbReference>
<sequence length="912" mass="101045">MNILQRPLLSSSTTSSSSDTRSGVTSPSSESESYFGRGEVSLPQPFSPATLSAESTETRARALPQDLPIPPIPDEAVCKTFDKQDVGTPDEWIPRDSRMVRLTGKHPFNSEAKLRDLYSYGFITPSNLFFVRNHGAVPRIDDETAKNWKIEIHGLCQNSGSLSLDDLRTMFEVVTVPITLVCAGNRRKEQNVVQKSLGFSWGAAGLSTALFTGVWLSDVLGFFQPQKGAKHVIFEGGDSLPNGPYGTSQLLSWAKDRRRGMLLAWAMNGLPLEPDHGFPIRLVVPGQIGGRSVKWLKKIELSENESQHHLHFHDNKVLPMPIGPDQARAEKAWWYDPSYIIRDLNVNSAIASPDHDEILRAPDTEVYTLRGYAYAGGGRRISRVEISLDEGKTWSLAQIQYIEDQFRGVSHHDTVYGSLDLSDSDQSFCWSFWSFDAEVKALKEAPSITVRAMDESLALQPRDMYWNATGMMNNWWFRVCIHRLGDGGLRFEHPTMAGTQPGGWMQRLKDAGLDPSQPVFSSKADGLQVQVTTAQPAVEVSMTKPGVTRRITVEELAAHANSEKPWFVIKGEVYDATEYLSEHPGGPQSITLVAGEDATEDFMAIHSADARKKLAEYHIGTLIGSAEGPKPEPVSETDSKTFLRAKEWKTVTLTRTTDVSKDSKVFRFSLGNAEQALGLPTGKHVYVKLKRKVEQGGKKVPEGQVVQRAYTPLSRGSDKGFIDMLIKIYYPSVDFPLGGRMTVGFSELEVGDVVSLKGPIGHFTWLGSGRASVDGKEKKITNVGMVCAGSGITPILQVLRGIFEDENDRETNVSVLDVNRDLDDILCKAELDEMASKHGNRIQLHYSLTGKSVPETWTGLVGRITQDMLMSRLPRPSEEAIICICGPQEMEQSLKRILTAQGWHPTEQIIIF</sequence>
<dbReference type="Gene3D" id="2.40.30.10">
    <property type="entry name" value="Translation factors"/>
    <property type="match status" value="1"/>
</dbReference>
<comment type="cofactor">
    <cofactor evidence="2">
        <name>FAD</name>
        <dbReference type="ChEBI" id="CHEBI:57692"/>
    </cofactor>
</comment>
<dbReference type="InterPro" id="IPR008335">
    <property type="entry name" value="Mopterin_OxRdtase_euk"/>
</dbReference>
<comment type="cofactor">
    <cofactor evidence="1">
        <name>heme</name>
        <dbReference type="ChEBI" id="CHEBI:30413"/>
    </cofactor>
</comment>
<dbReference type="GO" id="GO:0020037">
    <property type="term" value="F:heme binding"/>
    <property type="evidence" value="ECO:0007669"/>
    <property type="project" value="InterPro"/>
</dbReference>
<dbReference type="Gene3D" id="3.40.50.80">
    <property type="entry name" value="Nucleotide-binding domain of ferredoxin-NADP reductase (FNR) module"/>
    <property type="match status" value="1"/>
</dbReference>
<dbReference type="SUPFAM" id="SSF55856">
    <property type="entry name" value="Cytochrome b5-like heme/steroid binding domain"/>
    <property type="match status" value="1"/>
</dbReference>
<accession>A0A5C3KYM7</accession>
<gene>
    <name evidence="21" type="ORF">FA15DRAFT_672933</name>
</gene>
<evidence type="ECO:0000256" key="9">
    <source>
        <dbReference type="ARBA" id="ARBA00022723"/>
    </source>
</evidence>
<evidence type="ECO:0000313" key="21">
    <source>
        <dbReference type="EMBL" id="TFK21048.1"/>
    </source>
</evidence>
<feature type="compositionally biased region" description="Low complexity" evidence="18">
    <location>
        <begin position="10"/>
        <end position="33"/>
    </location>
</feature>
<dbReference type="InterPro" id="IPR017927">
    <property type="entry name" value="FAD-bd_FR_type"/>
</dbReference>
<dbReference type="InterPro" id="IPR039261">
    <property type="entry name" value="FNR_nucleotide-bd"/>
</dbReference>
<dbReference type="SUPFAM" id="SSF56524">
    <property type="entry name" value="Oxidoreductase molybdopterin-binding domain"/>
    <property type="match status" value="1"/>
</dbReference>
<dbReference type="SUPFAM" id="SSF81296">
    <property type="entry name" value="E set domains"/>
    <property type="match status" value="1"/>
</dbReference>
<dbReference type="Gene3D" id="2.60.40.650">
    <property type="match status" value="1"/>
</dbReference>
<comment type="cofactor">
    <cofactor evidence="17">
        <name>Mo-molybdopterin</name>
        <dbReference type="ChEBI" id="CHEBI:71302"/>
    </cofactor>
    <text evidence="17">Binds 1 Mo-molybdopterin (Mo-MPT) cofactor per subunit.</text>
</comment>
<keyword evidence="6 17" id="KW-0500">Molybdenum</keyword>
<dbReference type="Gene3D" id="3.90.420.10">
    <property type="entry name" value="Oxidoreductase, molybdopterin-binding domain"/>
    <property type="match status" value="1"/>
</dbReference>
<dbReference type="InterPro" id="IPR012137">
    <property type="entry name" value="Nitr_rd_NADH"/>
</dbReference>
<evidence type="ECO:0000256" key="14">
    <source>
        <dbReference type="ARBA" id="ARBA00023157"/>
    </source>
</evidence>
<dbReference type="GO" id="GO:0008482">
    <property type="term" value="F:sulfite oxidase activity"/>
    <property type="evidence" value="ECO:0007669"/>
    <property type="project" value="TreeGrafter"/>
</dbReference>
<evidence type="ECO:0000256" key="12">
    <source>
        <dbReference type="ARBA" id="ARBA00023004"/>
    </source>
</evidence>
<evidence type="ECO:0000256" key="1">
    <source>
        <dbReference type="ARBA" id="ARBA00001971"/>
    </source>
</evidence>
<dbReference type="GO" id="GO:0006790">
    <property type="term" value="P:sulfur compound metabolic process"/>
    <property type="evidence" value="ECO:0007669"/>
    <property type="project" value="TreeGrafter"/>
</dbReference>
<evidence type="ECO:0000256" key="2">
    <source>
        <dbReference type="ARBA" id="ARBA00001974"/>
    </source>
</evidence>
<dbReference type="InterPro" id="IPR001433">
    <property type="entry name" value="OxRdtase_FAD/NAD-bd"/>
</dbReference>
<dbReference type="GO" id="GO:0006809">
    <property type="term" value="P:nitric oxide biosynthetic process"/>
    <property type="evidence" value="ECO:0007669"/>
    <property type="project" value="InterPro"/>
</dbReference>
<dbReference type="PROSITE" id="PS00559">
    <property type="entry name" value="MOLYBDOPTERIN_EUK"/>
    <property type="match status" value="1"/>
</dbReference>
<evidence type="ECO:0000256" key="7">
    <source>
        <dbReference type="ARBA" id="ARBA00022617"/>
    </source>
</evidence>
<organism evidence="21 22">
    <name type="scientific">Coprinopsis marcescibilis</name>
    <name type="common">Agaric fungus</name>
    <name type="synonym">Psathyrella marcescibilis</name>
    <dbReference type="NCBI Taxonomy" id="230819"/>
    <lineage>
        <taxon>Eukaryota</taxon>
        <taxon>Fungi</taxon>
        <taxon>Dikarya</taxon>
        <taxon>Basidiomycota</taxon>
        <taxon>Agaricomycotina</taxon>
        <taxon>Agaricomycetes</taxon>
        <taxon>Agaricomycetidae</taxon>
        <taxon>Agaricales</taxon>
        <taxon>Agaricineae</taxon>
        <taxon>Psathyrellaceae</taxon>
        <taxon>Coprinopsis</taxon>
    </lineage>
</organism>
<dbReference type="Gene3D" id="3.10.120.10">
    <property type="entry name" value="Cytochrome b5-like heme/steroid binding domain"/>
    <property type="match status" value="1"/>
</dbReference>
<dbReference type="InterPro" id="IPR001199">
    <property type="entry name" value="Cyt_B5-like_heme/steroid-bd"/>
</dbReference>
<comment type="function">
    <text evidence="3 16">Nitrate reductase is a key enzyme involved in the first step of nitrate assimilation in plants, fungi and bacteria.</text>
</comment>
<dbReference type="AlphaFoldDB" id="A0A5C3KYM7"/>
<feature type="binding site" evidence="17">
    <location>
        <position position="182"/>
    </location>
    <ligand>
        <name>Mo-molybdopterin</name>
        <dbReference type="ChEBI" id="CHEBI:71302"/>
    </ligand>
    <ligandPart>
        <name>Mo</name>
        <dbReference type="ChEBI" id="CHEBI:28685"/>
    </ligandPart>
</feature>
<dbReference type="SUPFAM" id="SSF63380">
    <property type="entry name" value="Riboflavin synthase domain-like"/>
    <property type="match status" value="1"/>
</dbReference>
<dbReference type="Proteomes" id="UP000307440">
    <property type="component" value="Unassembled WGS sequence"/>
</dbReference>
<evidence type="ECO:0000259" key="20">
    <source>
        <dbReference type="PROSITE" id="PS51384"/>
    </source>
</evidence>
<keyword evidence="7" id="KW-0349">Heme</keyword>
<evidence type="ECO:0000259" key="19">
    <source>
        <dbReference type="PROSITE" id="PS50255"/>
    </source>
</evidence>
<reference evidence="21 22" key="1">
    <citation type="journal article" date="2019" name="Nat. Ecol. Evol.">
        <title>Megaphylogeny resolves global patterns of mushroom evolution.</title>
        <authorList>
            <person name="Varga T."/>
            <person name="Krizsan K."/>
            <person name="Foldi C."/>
            <person name="Dima B."/>
            <person name="Sanchez-Garcia M."/>
            <person name="Sanchez-Ramirez S."/>
            <person name="Szollosi G.J."/>
            <person name="Szarkandi J.G."/>
            <person name="Papp V."/>
            <person name="Albert L."/>
            <person name="Andreopoulos W."/>
            <person name="Angelini C."/>
            <person name="Antonin V."/>
            <person name="Barry K.W."/>
            <person name="Bougher N.L."/>
            <person name="Buchanan P."/>
            <person name="Buyck B."/>
            <person name="Bense V."/>
            <person name="Catcheside P."/>
            <person name="Chovatia M."/>
            <person name="Cooper J."/>
            <person name="Damon W."/>
            <person name="Desjardin D."/>
            <person name="Finy P."/>
            <person name="Geml J."/>
            <person name="Haridas S."/>
            <person name="Hughes K."/>
            <person name="Justo A."/>
            <person name="Karasinski D."/>
            <person name="Kautmanova I."/>
            <person name="Kiss B."/>
            <person name="Kocsube S."/>
            <person name="Kotiranta H."/>
            <person name="LaButti K.M."/>
            <person name="Lechner B.E."/>
            <person name="Liimatainen K."/>
            <person name="Lipzen A."/>
            <person name="Lukacs Z."/>
            <person name="Mihaltcheva S."/>
            <person name="Morgado L.N."/>
            <person name="Niskanen T."/>
            <person name="Noordeloos M.E."/>
            <person name="Ohm R.A."/>
            <person name="Ortiz-Santana B."/>
            <person name="Ovrebo C."/>
            <person name="Racz N."/>
            <person name="Riley R."/>
            <person name="Savchenko A."/>
            <person name="Shiryaev A."/>
            <person name="Soop K."/>
            <person name="Spirin V."/>
            <person name="Szebenyi C."/>
            <person name="Tomsovsky M."/>
            <person name="Tulloss R.E."/>
            <person name="Uehling J."/>
            <person name="Grigoriev I.V."/>
            <person name="Vagvolgyi C."/>
            <person name="Papp T."/>
            <person name="Martin F.M."/>
            <person name="Miettinen O."/>
            <person name="Hibbett D.S."/>
            <person name="Nagy L.G."/>
        </authorList>
    </citation>
    <scope>NUCLEOTIDE SEQUENCE [LARGE SCALE GENOMIC DNA]</scope>
    <source>
        <strain evidence="21 22">CBS 121175</strain>
    </source>
</reference>
<dbReference type="InterPro" id="IPR022407">
    <property type="entry name" value="OxRdtase_Mopterin_BS"/>
</dbReference>